<gene>
    <name evidence="1" type="ORF">DCC81_17925</name>
</gene>
<accession>A0A2T7BIK8</accession>
<evidence type="ECO:0000313" key="1">
    <source>
        <dbReference type="EMBL" id="PUZ26117.1"/>
    </source>
</evidence>
<dbReference type="RefSeq" id="WP_108687954.1">
    <property type="nucleotide sequence ID" value="NZ_QCYK01000002.1"/>
</dbReference>
<dbReference type="EMBL" id="QCYK01000002">
    <property type="protein sequence ID" value="PUZ26117.1"/>
    <property type="molecule type" value="Genomic_DNA"/>
</dbReference>
<keyword evidence="2" id="KW-1185">Reference proteome</keyword>
<sequence length="70" mass="7837">MSNSQLTPRQAQELLAQHGMKVSLEQAEEMLTYMDMLAEVIVADFIKQKSMEKSENFNDAGDRLSGGSKE</sequence>
<dbReference type="Proteomes" id="UP000244450">
    <property type="component" value="Unassembled WGS sequence"/>
</dbReference>
<name>A0A2T7BIK8_9BACT</name>
<evidence type="ECO:0000313" key="2">
    <source>
        <dbReference type="Proteomes" id="UP000244450"/>
    </source>
</evidence>
<comment type="caution">
    <text evidence="1">The sequence shown here is derived from an EMBL/GenBank/DDBJ whole genome shotgun (WGS) entry which is preliminary data.</text>
</comment>
<reference evidence="1 2" key="1">
    <citation type="submission" date="2018-04" db="EMBL/GenBank/DDBJ databases">
        <title>Chitinophaga fuyangensis sp. nov., isolated from soil in a chemical factory.</title>
        <authorList>
            <person name="Chen K."/>
        </authorList>
    </citation>
    <scope>NUCLEOTIDE SEQUENCE [LARGE SCALE GENOMIC DNA]</scope>
    <source>
        <strain evidence="1 2">LY-1</strain>
    </source>
</reference>
<dbReference type="AlphaFoldDB" id="A0A2T7BIK8"/>
<protein>
    <submittedName>
        <fullName evidence="1">Uncharacterized protein</fullName>
    </submittedName>
</protein>
<proteinExistence type="predicted"/>
<dbReference type="OrthoDB" id="1274648at2"/>
<organism evidence="1 2">
    <name type="scientific">Chitinophaga parva</name>
    <dbReference type="NCBI Taxonomy" id="2169414"/>
    <lineage>
        <taxon>Bacteria</taxon>
        <taxon>Pseudomonadati</taxon>
        <taxon>Bacteroidota</taxon>
        <taxon>Chitinophagia</taxon>
        <taxon>Chitinophagales</taxon>
        <taxon>Chitinophagaceae</taxon>
        <taxon>Chitinophaga</taxon>
    </lineage>
</organism>